<reference evidence="2" key="1">
    <citation type="submission" date="2023-07" db="EMBL/GenBank/DDBJ databases">
        <title>30 novel species of actinomycetes from the DSMZ collection.</title>
        <authorList>
            <person name="Nouioui I."/>
        </authorList>
    </citation>
    <scope>NUCLEOTIDE SEQUENCE [LARGE SCALE GENOMIC DNA]</scope>
    <source>
        <strain evidence="2">DSM 45834</strain>
    </source>
</reference>
<evidence type="ECO:0000313" key="2">
    <source>
        <dbReference type="Proteomes" id="UP001183202"/>
    </source>
</evidence>
<dbReference type="Proteomes" id="UP001183202">
    <property type="component" value="Unassembled WGS sequence"/>
</dbReference>
<sequence length="91" mass="9912">MRSERSGQPLSSRERATKRVWVDLRRWLGSDMTGVGGIDLGQPAAGGLVRWIRTTGGWVGVCNVVVTMTDGTTAKFGDQLIPARALRPWST</sequence>
<protein>
    <submittedName>
        <fullName evidence="1">Uncharacterized protein</fullName>
    </submittedName>
</protein>
<evidence type="ECO:0000313" key="1">
    <source>
        <dbReference type="EMBL" id="MDT0353857.1"/>
    </source>
</evidence>
<name>A0ABU2NIQ8_9PSEU</name>
<gene>
    <name evidence="1" type="ORF">RM445_30665</name>
</gene>
<comment type="caution">
    <text evidence="1">The sequence shown here is derived from an EMBL/GenBank/DDBJ whole genome shotgun (WGS) entry which is preliminary data.</text>
</comment>
<dbReference type="RefSeq" id="WP_311560368.1">
    <property type="nucleotide sequence ID" value="NZ_JAVREJ010000048.1"/>
</dbReference>
<accession>A0ABU2NIQ8</accession>
<proteinExistence type="predicted"/>
<organism evidence="1 2">
    <name type="scientific">Pseudonocardia charpentierae</name>
    <dbReference type="NCBI Taxonomy" id="3075545"/>
    <lineage>
        <taxon>Bacteria</taxon>
        <taxon>Bacillati</taxon>
        <taxon>Actinomycetota</taxon>
        <taxon>Actinomycetes</taxon>
        <taxon>Pseudonocardiales</taxon>
        <taxon>Pseudonocardiaceae</taxon>
        <taxon>Pseudonocardia</taxon>
    </lineage>
</organism>
<dbReference type="EMBL" id="JAVREJ010000048">
    <property type="protein sequence ID" value="MDT0353857.1"/>
    <property type="molecule type" value="Genomic_DNA"/>
</dbReference>
<keyword evidence="2" id="KW-1185">Reference proteome</keyword>